<dbReference type="Proteomes" id="UP001169719">
    <property type="component" value="Unassembled WGS sequence"/>
</dbReference>
<dbReference type="Gene3D" id="2.40.50.140">
    <property type="entry name" value="Nucleic acid-binding proteins"/>
    <property type="match status" value="1"/>
</dbReference>
<proteinExistence type="inferred from homology"/>
<dbReference type="CDD" id="cd04496">
    <property type="entry name" value="SSB_OBF"/>
    <property type="match status" value="1"/>
</dbReference>
<dbReference type="InterPro" id="IPR012340">
    <property type="entry name" value="NA-bd_OB-fold"/>
</dbReference>
<dbReference type="InterPro" id="IPR000424">
    <property type="entry name" value="Primosome_PriB/ssb"/>
</dbReference>
<dbReference type="InterPro" id="IPR011344">
    <property type="entry name" value="ssDNA-bd"/>
</dbReference>
<evidence type="ECO:0000313" key="5">
    <source>
        <dbReference type="EMBL" id="MDN2483926.1"/>
    </source>
</evidence>
<dbReference type="SUPFAM" id="SSF50249">
    <property type="entry name" value="Nucleic acid-binding proteins"/>
    <property type="match status" value="1"/>
</dbReference>
<name>A0ABT7Y797_9VIBR</name>
<protein>
    <recommendedName>
        <fullName evidence="2 3">Single-stranded DNA-binding protein</fullName>
        <shortName evidence="2">SSB</shortName>
    </recommendedName>
</protein>
<dbReference type="NCBIfam" id="TIGR00621">
    <property type="entry name" value="ssb"/>
    <property type="match status" value="1"/>
</dbReference>
<evidence type="ECO:0000256" key="3">
    <source>
        <dbReference type="PIRNR" id="PIRNR002070"/>
    </source>
</evidence>
<comment type="caution">
    <text evidence="2">Lacks conserved residue(s) required for the propagation of feature annotation.</text>
</comment>
<dbReference type="HAMAP" id="MF_00984">
    <property type="entry name" value="SSB"/>
    <property type="match status" value="1"/>
</dbReference>
<evidence type="ECO:0000313" key="6">
    <source>
        <dbReference type="Proteomes" id="UP001169719"/>
    </source>
</evidence>
<comment type="caution">
    <text evidence="5">The sequence shown here is derived from an EMBL/GenBank/DDBJ whole genome shotgun (WGS) entry which is preliminary data.</text>
</comment>
<keyword evidence="6" id="KW-1185">Reference proteome</keyword>
<organism evidence="5 6">
    <name type="scientific">Vibrio agarivorans</name>
    <dbReference type="NCBI Taxonomy" id="153622"/>
    <lineage>
        <taxon>Bacteria</taxon>
        <taxon>Pseudomonadati</taxon>
        <taxon>Pseudomonadota</taxon>
        <taxon>Gammaproteobacteria</taxon>
        <taxon>Vibrionales</taxon>
        <taxon>Vibrionaceae</taxon>
        <taxon>Vibrio</taxon>
    </lineage>
</organism>
<dbReference type="EMBL" id="JAUEOZ010000003">
    <property type="protein sequence ID" value="MDN2483926.1"/>
    <property type="molecule type" value="Genomic_DNA"/>
</dbReference>
<comment type="subunit">
    <text evidence="2">Homotetramer.</text>
</comment>
<dbReference type="RefSeq" id="WP_289964106.1">
    <property type="nucleotide sequence ID" value="NZ_JAUEOZ010000003.1"/>
</dbReference>
<dbReference type="PROSITE" id="PS50935">
    <property type="entry name" value="SSB"/>
    <property type="match status" value="1"/>
</dbReference>
<gene>
    <name evidence="5" type="primary">ssb</name>
    <name evidence="5" type="ORF">QWJ08_21460</name>
</gene>
<keyword evidence="1 2" id="KW-0238">DNA-binding</keyword>
<dbReference type="PANTHER" id="PTHR10302:SF27">
    <property type="entry name" value="SINGLE-STRANDED DNA-BINDING PROTEIN"/>
    <property type="match status" value="1"/>
</dbReference>
<dbReference type="GO" id="GO:0003677">
    <property type="term" value="F:DNA binding"/>
    <property type="evidence" value="ECO:0007669"/>
    <property type="project" value="UniProtKB-KW"/>
</dbReference>
<dbReference type="PIRSF" id="PIRSF002070">
    <property type="entry name" value="SSB"/>
    <property type="match status" value="1"/>
</dbReference>
<feature type="compositionally biased region" description="Polar residues" evidence="4">
    <location>
        <begin position="124"/>
        <end position="176"/>
    </location>
</feature>
<dbReference type="PANTHER" id="PTHR10302">
    <property type="entry name" value="SINGLE-STRANDED DNA-BINDING PROTEIN"/>
    <property type="match status" value="1"/>
</dbReference>
<dbReference type="Pfam" id="PF00436">
    <property type="entry name" value="SSB"/>
    <property type="match status" value="1"/>
</dbReference>
<evidence type="ECO:0000256" key="1">
    <source>
        <dbReference type="ARBA" id="ARBA00023125"/>
    </source>
</evidence>
<evidence type="ECO:0000256" key="2">
    <source>
        <dbReference type="HAMAP-Rule" id="MF_00984"/>
    </source>
</evidence>
<evidence type="ECO:0000256" key="4">
    <source>
        <dbReference type="SAM" id="MobiDB-lite"/>
    </source>
</evidence>
<accession>A0ABT7Y797</accession>
<feature type="region of interest" description="Disordered" evidence="4">
    <location>
        <begin position="122"/>
        <end position="176"/>
    </location>
</feature>
<sequence>MNKVTLKGGIVNDPELRFMPSGAPLVTFRLATKESWRDKVSGEWKEKNEYHNVVLFDKHADVLADSNGANMQYLKKGTQVRVEGMLTTRNYDGPDGAKKYVTEVKVDFKGEFDVLMRLRKPSAAQGQPGHNNQAPVSRTPNQRTGHQPVQNQQPHQASQGQNANWGNQYIPQGFTE</sequence>
<reference evidence="5" key="1">
    <citation type="submission" date="2024-05" db="EMBL/GenBank/DDBJ databases">
        <title>Genome Sequences of Four Agar- Degrading Marine Bacteria.</title>
        <authorList>
            <person name="Phillips E.K."/>
            <person name="Shaffer J.C."/>
            <person name="Henson M.W."/>
            <person name="Temperton B."/>
            <person name="Thrash C.J."/>
            <person name="Martin M.O."/>
        </authorList>
    </citation>
    <scope>NUCLEOTIDE SEQUENCE</scope>
    <source>
        <strain evidence="5">EKP203</strain>
    </source>
</reference>